<dbReference type="SUPFAM" id="SSF51905">
    <property type="entry name" value="FAD/NAD(P)-binding domain"/>
    <property type="match status" value="1"/>
</dbReference>
<feature type="domain" description="FAD/NAD(P)-binding" evidence="13">
    <location>
        <begin position="5"/>
        <end position="342"/>
    </location>
</feature>
<dbReference type="Pfam" id="PF07992">
    <property type="entry name" value="Pyr_redox_2"/>
    <property type="match status" value="1"/>
</dbReference>
<reference evidence="14 15" key="1">
    <citation type="submission" date="2017-12" db="EMBL/GenBank/DDBJ databases">
        <title>Phylogenetic diversity of female urinary microbiome.</title>
        <authorList>
            <person name="Thomas-White K."/>
            <person name="Wolfe A.J."/>
        </authorList>
    </citation>
    <scope>NUCLEOTIDE SEQUENCE [LARGE SCALE GENOMIC DNA]</scope>
    <source>
        <strain evidence="14 15">UMB0064</strain>
    </source>
</reference>
<feature type="binding site" evidence="9">
    <location>
        <begin position="333"/>
        <end position="336"/>
    </location>
    <ligand>
        <name>FAD</name>
        <dbReference type="ChEBI" id="CHEBI:57692"/>
    </ligand>
</feature>
<evidence type="ECO:0000256" key="8">
    <source>
        <dbReference type="PIRSR" id="PIRSR000350-2"/>
    </source>
</evidence>
<dbReference type="RefSeq" id="WP_101541344.1">
    <property type="nucleotide sequence ID" value="NZ_JASODL010000001.1"/>
</dbReference>
<evidence type="ECO:0000259" key="13">
    <source>
        <dbReference type="Pfam" id="PF07992"/>
    </source>
</evidence>
<dbReference type="Proteomes" id="UP000242263">
    <property type="component" value="Unassembled WGS sequence"/>
</dbReference>
<feature type="domain" description="Pyridine nucleotide-disulphide oxidoreductase dimerisation" evidence="12">
    <location>
        <begin position="362"/>
        <end position="473"/>
    </location>
</feature>
<proteinExistence type="inferred from homology"/>
<dbReference type="PRINTS" id="PR00368">
    <property type="entry name" value="FADPNR"/>
</dbReference>
<keyword evidence="5 9" id="KW-0520">NAD</keyword>
<dbReference type="PRINTS" id="PR00411">
    <property type="entry name" value="PNDRDTASEI"/>
</dbReference>
<feature type="binding site" evidence="9">
    <location>
        <position position="115"/>
    </location>
    <ligand>
        <name>FAD</name>
        <dbReference type="ChEBI" id="CHEBI:57692"/>
    </ligand>
</feature>
<dbReference type="InterPro" id="IPR012999">
    <property type="entry name" value="Pyr_OxRdtase_I_AS"/>
</dbReference>
<evidence type="ECO:0000259" key="12">
    <source>
        <dbReference type="Pfam" id="PF02852"/>
    </source>
</evidence>
<dbReference type="InterPro" id="IPR001100">
    <property type="entry name" value="Pyr_nuc-diS_OxRdtase"/>
</dbReference>
<keyword evidence="7 11" id="KW-0676">Redox-active center</keyword>
<dbReference type="InterPro" id="IPR004099">
    <property type="entry name" value="Pyr_nucl-diS_OxRdtase_dimer"/>
</dbReference>
<evidence type="ECO:0000256" key="1">
    <source>
        <dbReference type="ARBA" id="ARBA00007532"/>
    </source>
</evidence>
<evidence type="ECO:0000313" key="15">
    <source>
        <dbReference type="Proteomes" id="UP000242263"/>
    </source>
</evidence>
<keyword evidence="3 9" id="KW-0274">FAD</keyword>
<dbReference type="InterPro" id="IPR023753">
    <property type="entry name" value="FAD/NAD-binding_dom"/>
</dbReference>
<organism evidence="14 15">
    <name type="scientific">Alloscardovia omnicolens</name>
    <dbReference type="NCBI Taxonomy" id="419015"/>
    <lineage>
        <taxon>Bacteria</taxon>
        <taxon>Bacillati</taxon>
        <taxon>Actinomycetota</taxon>
        <taxon>Actinomycetes</taxon>
        <taxon>Bifidobacteriales</taxon>
        <taxon>Bifidobacteriaceae</taxon>
        <taxon>Alloscardovia</taxon>
    </lineage>
</organism>
<feature type="binding site" evidence="9">
    <location>
        <position position="327"/>
    </location>
    <ligand>
        <name>FAD</name>
        <dbReference type="ChEBI" id="CHEBI:57692"/>
    </ligand>
</feature>
<evidence type="ECO:0000256" key="5">
    <source>
        <dbReference type="ARBA" id="ARBA00023027"/>
    </source>
</evidence>
<evidence type="ECO:0000256" key="10">
    <source>
        <dbReference type="PIRSR" id="PIRSR000350-4"/>
    </source>
</evidence>
<gene>
    <name evidence="14" type="ORF">CYJ32_03560</name>
</gene>
<protein>
    <submittedName>
        <fullName evidence="14">Dihydrolipoyl dehydrogenase</fullName>
    </submittedName>
</protein>
<evidence type="ECO:0000313" key="14">
    <source>
        <dbReference type="EMBL" id="PKZ15463.1"/>
    </source>
</evidence>
<feature type="binding site" evidence="9">
    <location>
        <begin position="194"/>
        <end position="201"/>
    </location>
    <ligand>
        <name>NAD(+)</name>
        <dbReference type="ChEBI" id="CHEBI:57540"/>
    </ligand>
</feature>
<dbReference type="GO" id="GO:0050660">
    <property type="term" value="F:flavin adenine dinucleotide binding"/>
    <property type="evidence" value="ECO:0007669"/>
    <property type="project" value="TreeGrafter"/>
</dbReference>
<comment type="similarity">
    <text evidence="1 11">Belongs to the class-I pyridine nucleotide-disulfide oxidoreductase family.</text>
</comment>
<evidence type="ECO:0000256" key="4">
    <source>
        <dbReference type="ARBA" id="ARBA00023002"/>
    </source>
</evidence>
<dbReference type="GO" id="GO:0006103">
    <property type="term" value="P:2-oxoglutarate metabolic process"/>
    <property type="evidence" value="ECO:0007669"/>
    <property type="project" value="TreeGrafter"/>
</dbReference>
<dbReference type="PROSITE" id="PS00076">
    <property type="entry name" value="PYRIDINE_REDOX_1"/>
    <property type="match status" value="1"/>
</dbReference>
<dbReference type="PANTHER" id="PTHR22912">
    <property type="entry name" value="DISULFIDE OXIDOREDUCTASE"/>
    <property type="match status" value="1"/>
</dbReference>
<accession>A0A2I1M5Q6</accession>
<dbReference type="GO" id="GO:0004148">
    <property type="term" value="F:dihydrolipoyl dehydrogenase (NADH) activity"/>
    <property type="evidence" value="ECO:0007669"/>
    <property type="project" value="TreeGrafter"/>
</dbReference>
<feature type="binding site" evidence="9">
    <location>
        <begin position="143"/>
        <end position="145"/>
    </location>
    <ligand>
        <name>FAD</name>
        <dbReference type="ChEBI" id="CHEBI:57692"/>
    </ligand>
</feature>
<sequence>MTYDYDVLIIGSGPGGYATALRTSELGLSTAVIEKTDVVGGTCLNRGCIPTKAYLTAAHTLHDVHRAGSWGLDISVNSINMPALKTAKDKTVAGVVKGLTQHMKARSIDIIHGEGSLSGAHNVSVTDGESTRELSAHHIVLATGSYATPLPGFDFFHETSAAVSEAIADKKVPVLSSDEALDLDIPLNNIVIVGAGAIALEFAQFWNALGTHVTVLLRKDTPLSRWDSHVSSTLMRTLKRDGVRFESHSTLTGAGDGEVTYSIADSKKDTVTEKTIPADFVLAAIGRSPRTTASWFKQAGIALTSTNRVITDEYGRTNLEDVWAVGDITDGYMLAHEAFEQALVVSERIAGLPTQPVDPLTIPQVVYGMIDAVSIGYTSSQAQNAGFEQVEETVVPQLSNPRVAMLGSNGTTVIVSALNSEKTERVVLGVHMAGPQASEIAGAAREIIQNRIPLSQAARALFAHPTISESLGESLLKADGRPLNVR</sequence>
<evidence type="ECO:0000256" key="7">
    <source>
        <dbReference type="ARBA" id="ARBA00023284"/>
    </source>
</evidence>
<comment type="cofactor">
    <cofactor evidence="9">
        <name>FAD</name>
        <dbReference type="ChEBI" id="CHEBI:57692"/>
    </cofactor>
    <text evidence="9">Binds 1 FAD per subunit.</text>
</comment>
<keyword evidence="2 11" id="KW-0285">Flavoprotein</keyword>
<evidence type="ECO:0000256" key="11">
    <source>
        <dbReference type="RuleBase" id="RU003691"/>
    </source>
</evidence>
<evidence type="ECO:0000256" key="6">
    <source>
        <dbReference type="ARBA" id="ARBA00023157"/>
    </source>
</evidence>
<evidence type="ECO:0000256" key="2">
    <source>
        <dbReference type="ARBA" id="ARBA00022630"/>
    </source>
</evidence>
<feature type="disulfide bond" description="Redox-active" evidence="10">
    <location>
        <begin position="43"/>
        <end position="48"/>
    </location>
</feature>
<dbReference type="SUPFAM" id="SSF55424">
    <property type="entry name" value="FAD/NAD-linked reductases, dimerisation (C-terminal) domain"/>
    <property type="match status" value="1"/>
</dbReference>
<dbReference type="InterPro" id="IPR016156">
    <property type="entry name" value="FAD/NAD-linked_Rdtase_dimer_sf"/>
</dbReference>
<evidence type="ECO:0000256" key="3">
    <source>
        <dbReference type="ARBA" id="ARBA00022827"/>
    </source>
</evidence>
<name>A0A2I1M5Q6_9BIFI</name>
<dbReference type="InterPro" id="IPR050151">
    <property type="entry name" value="Class-I_Pyr_Nuc-Dis_Oxidored"/>
</dbReference>
<dbReference type="PIRSF" id="PIRSF000350">
    <property type="entry name" value="Mercury_reductase_MerA"/>
    <property type="match status" value="1"/>
</dbReference>
<keyword evidence="9" id="KW-0547">Nucleotide-binding</keyword>
<comment type="caution">
    <text evidence="14">The sequence shown here is derived from an EMBL/GenBank/DDBJ whole genome shotgun (WGS) entry which is preliminary data.</text>
</comment>
<feature type="binding site" evidence="9">
    <location>
        <position position="52"/>
    </location>
    <ligand>
        <name>FAD</name>
        <dbReference type="ChEBI" id="CHEBI:57692"/>
    </ligand>
</feature>
<dbReference type="EMBL" id="PKGU01000002">
    <property type="protein sequence ID" value="PKZ15463.1"/>
    <property type="molecule type" value="Genomic_DNA"/>
</dbReference>
<keyword evidence="4 11" id="KW-0560">Oxidoreductase</keyword>
<keyword evidence="6" id="KW-1015">Disulfide bond</keyword>
<dbReference type="AlphaFoldDB" id="A0A2I1M5Q6"/>
<feature type="binding site" evidence="9">
    <location>
        <position position="286"/>
    </location>
    <ligand>
        <name>NAD(+)</name>
        <dbReference type="ChEBI" id="CHEBI:57540"/>
    </ligand>
</feature>
<evidence type="ECO:0000256" key="9">
    <source>
        <dbReference type="PIRSR" id="PIRSR000350-3"/>
    </source>
</evidence>
<dbReference type="PANTHER" id="PTHR22912:SF151">
    <property type="entry name" value="DIHYDROLIPOYL DEHYDROGENASE, MITOCHONDRIAL"/>
    <property type="match status" value="1"/>
</dbReference>
<feature type="active site" description="Proton acceptor" evidence="8">
    <location>
        <position position="464"/>
    </location>
</feature>
<dbReference type="Gene3D" id="3.50.50.60">
    <property type="entry name" value="FAD/NAD(P)-binding domain"/>
    <property type="match status" value="2"/>
</dbReference>
<dbReference type="Pfam" id="PF02852">
    <property type="entry name" value="Pyr_redox_dim"/>
    <property type="match status" value="1"/>
</dbReference>
<dbReference type="InterPro" id="IPR036188">
    <property type="entry name" value="FAD/NAD-bd_sf"/>
</dbReference>
<dbReference type="Gene3D" id="3.30.390.30">
    <property type="match status" value="1"/>
</dbReference>